<evidence type="ECO:0000313" key="6">
    <source>
        <dbReference type="Proteomes" id="UP000652761"/>
    </source>
</evidence>
<protein>
    <recommendedName>
        <fullName evidence="7">Nuclear pore complex protein NUP43</fullName>
    </recommendedName>
</protein>
<organism evidence="5 6">
    <name type="scientific">Colocasia esculenta</name>
    <name type="common">Wild taro</name>
    <name type="synonym">Arum esculentum</name>
    <dbReference type="NCBI Taxonomy" id="4460"/>
    <lineage>
        <taxon>Eukaryota</taxon>
        <taxon>Viridiplantae</taxon>
        <taxon>Streptophyta</taxon>
        <taxon>Embryophyta</taxon>
        <taxon>Tracheophyta</taxon>
        <taxon>Spermatophyta</taxon>
        <taxon>Magnoliopsida</taxon>
        <taxon>Liliopsida</taxon>
        <taxon>Araceae</taxon>
        <taxon>Aroideae</taxon>
        <taxon>Colocasieae</taxon>
        <taxon>Colocasia</taxon>
    </lineage>
</organism>
<name>A0A843VVV2_COLES</name>
<dbReference type="Proteomes" id="UP000652761">
    <property type="component" value="Unassembled WGS sequence"/>
</dbReference>
<dbReference type="AlphaFoldDB" id="A0A843VVV2"/>
<comment type="subcellular location">
    <subcellularLocation>
        <location evidence="1">Nucleus</location>
    </subcellularLocation>
</comment>
<evidence type="ECO:0000256" key="1">
    <source>
        <dbReference type="ARBA" id="ARBA00004123"/>
    </source>
</evidence>
<accession>A0A843VVV2</accession>
<dbReference type="InterPro" id="IPR036322">
    <property type="entry name" value="WD40_repeat_dom_sf"/>
</dbReference>
<dbReference type="InterPro" id="IPR015943">
    <property type="entry name" value="WD40/YVTN_repeat-like_dom_sf"/>
</dbReference>
<evidence type="ECO:0000256" key="4">
    <source>
        <dbReference type="ARBA" id="ARBA00023242"/>
    </source>
</evidence>
<dbReference type="PANTHER" id="PTHR22652:SF0">
    <property type="entry name" value="NUCLEOPORIN NUP43"/>
    <property type="match status" value="1"/>
</dbReference>
<evidence type="ECO:0000256" key="3">
    <source>
        <dbReference type="ARBA" id="ARBA00022737"/>
    </source>
</evidence>
<dbReference type="InterPro" id="IPR001680">
    <property type="entry name" value="WD40_rpt"/>
</dbReference>
<dbReference type="SUPFAM" id="SSF50978">
    <property type="entry name" value="WD40 repeat-like"/>
    <property type="match status" value="1"/>
</dbReference>
<evidence type="ECO:0008006" key="7">
    <source>
        <dbReference type="Google" id="ProtNLM"/>
    </source>
</evidence>
<keyword evidence="6" id="KW-1185">Reference proteome</keyword>
<dbReference type="SMART" id="SM00320">
    <property type="entry name" value="WD40"/>
    <property type="match status" value="2"/>
</dbReference>
<dbReference type="OrthoDB" id="9890280at2759"/>
<keyword evidence="3" id="KW-0677">Repeat</keyword>
<keyword evidence="4" id="KW-0539">Nucleus</keyword>
<gene>
    <name evidence="5" type="ORF">Taro_035908</name>
</gene>
<sequence length="315" mass="33940">MAAAGDLMVHRFPQGKAVDAVRWLPPVSAFDRFVVAAAHDADAGVSAVEILSVALFQENEEPNKPSLLPRASWPSTSRISSLTSAKALTKPLPIALSTFAGSLHYLFVDPLEGSVESELSVAADARSFHRGPISALDLQVDGRACVSVGEDGRVNLVSLGETGLENRRVHDSRGLVSYTAVRWGSPAEFATGGLGFGIQWWDQRKPGGFVSQFKGNWTQGSTSGIVHSIDIHPSRKHICIAGGSSGTVFAWDLRWQKQPIILSGIGFKEQAQTSSEKDGMLTVLEQGYSLLFGVGDDSHAYATERFLDNILRIRP</sequence>
<dbReference type="PANTHER" id="PTHR22652">
    <property type="entry name" value="NUCLEOPORIN NUP43"/>
    <property type="match status" value="1"/>
</dbReference>
<comment type="caution">
    <text evidence="5">The sequence shown here is derived from an EMBL/GenBank/DDBJ whole genome shotgun (WGS) entry which is preliminary data.</text>
</comment>
<evidence type="ECO:0000313" key="5">
    <source>
        <dbReference type="EMBL" id="MQM03133.1"/>
    </source>
</evidence>
<dbReference type="EMBL" id="NMUH01002980">
    <property type="protein sequence ID" value="MQM03133.1"/>
    <property type="molecule type" value="Genomic_DNA"/>
</dbReference>
<proteinExistence type="predicted"/>
<reference evidence="5" key="1">
    <citation type="submission" date="2017-07" db="EMBL/GenBank/DDBJ databases">
        <title>Taro Niue Genome Assembly and Annotation.</title>
        <authorList>
            <person name="Atibalentja N."/>
            <person name="Keating K."/>
            <person name="Fields C.J."/>
        </authorList>
    </citation>
    <scope>NUCLEOTIDE SEQUENCE</scope>
    <source>
        <strain evidence="5">Niue_2</strain>
        <tissue evidence="5">Leaf</tissue>
    </source>
</reference>
<keyword evidence="2" id="KW-0853">WD repeat</keyword>
<dbReference type="Gene3D" id="2.130.10.10">
    <property type="entry name" value="YVTN repeat-like/Quinoprotein amine dehydrogenase"/>
    <property type="match status" value="1"/>
</dbReference>
<evidence type="ECO:0000256" key="2">
    <source>
        <dbReference type="ARBA" id="ARBA00022574"/>
    </source>
</evidence>
<dbReference type="GO" id="GO:0031080">
    <property type="term" value="C:nuclear pore outer ring"/>
    <property type="evidence" value="ECO:0007669"/>
    <property type="project" value="TreeGrafter"/>
</dbReference>